<evidence type="ECO:0000313" key="12">
    <source>
        <dbReference type="Proteomes" id="UP000694892"/>
    </source>
</evidence>
<keyword evidence="7" id="KW-0238">DNA-binding</keyword>
<evidence type="ECO:0000256" key="9">
    <source>
        <dbReference type="PROSITE-ProRule" id="PRU00042"/>
    </source>
</evidence>
<accession>A0A974CZM2</accession>
<dbReference type="Pfam" id="PF00096">
    <property type="entry name" value="zf-C2H2"/>
    <property type="match status" value="2"/>
</dbReference>
<evidence type="ECO:0000256" key="2">
    <source>
        <dbReference type="ARBA" id="ARBA00006991"/>
    </source>
</evidence>
<dbReference type="GO" id="GO:0005634">
    <property type="term" value="C:nucleus"/>
    <property type="evidence" value="ECO:0007669"/>
    <property type="project" value="UniProtKB-SubCell"/>
</dbReference>
<evidence type="ECO:0000256" key="3">
    <source>
        <dbReference type="ARBA" id="ARBA00022723"/>
    </source>
</evidence>
<comment type="subcellular location">
    <subcellularLocation>
        <location evidence="1">Nucleus</location>
    </subcellularLocation>
</comment>
<keyword evidence="8" id="KW-0539">Nucleus</keyword>
<evidence type="ECO:0000256" key="5">
    <source>
        <dbReference type="ARBA" id="ARBA00022771"/>
    </source>
</evidence>
<evidence type="ECO:0000256" key="6">
    <source>
        <dbReference type="ARBA" id="ARBA00022833"/>
    </source>
</evidence>
<dbReference type="SUPFAM" id="SSF57667">
    <property type="entry name" value="beta-beta-alpha zinc fingers"/>
    <property type="match status" value="2"/>
</dbReference>
<dbReference type="Proteomes" id="UP000694892">
    <property type="component" value="Chromosome 4S"/>
</dbReference>
<dbReference type="GO" id="GO:0000978">
    <property type="term" value="F:RNA polymerase II cis-regulatory region sequence-specific DNA binding"/>
    <property type="evidence" value="ECO:0007669"/>
    <property type="project" value="TreeGrafter"/>
</dbReference>
<sequence length="352" mass="39722">MYQPHPCNIFGEVFKNQLGLRLHKHSQHSQRNCITALNVENAFTCKSIKMISLKCFTQRRGKNTSDSFSVKQISHMHLGEKKLKGEEVKISLDCSVSSKHSLCIECGKVPCDMCNKSCTHAHTCSIHGSGKLSEDPLLCSDRERTFNCDLGLQRHLLAHVQQPFPCKKCGVVFNSRFDFRLHQCSHPPDRPFIFTKTPTLEADPTSVPFARRHFLIPLPCGNCQDDYRLSAGVVRTKEKVLEVQVLVPSTNRIRHNRNQSRGKSPKGRQNNIKVNFQAGSKSSLYAGRLSKLQKHKQSHEKESILCAECGKNFARKSDLTVHLRIHTGEGPYKCSYCGKGFCQAEAVSVFRL</sequence>
<organism evidence="11 12">
    <name type="scientific">Xenopus laevis</name>
    <name type="common">African clawed frog</name>
    <dbReference type="NCBI Taxonomy" id="8355"/>
    <lineage>
        <taxon>Eukaryota</taxon>
        <taxon>Metazoa</taxon>
        <taxon>Chordata</taxon>
        <taxon>Craniata</taxon>
        <taxon>Vertebrata</taxon>
        <taxon>Euteleostomi</taxon>
        <taxon>Amphibia</taxon>
        <taxon>Batrachia</taxon>
        <taxon>Anura</taxon>
        <taxon>Pipoidea</taxon>
        <taxon>Pipidae</taxon>
        <taxon>Xenopodinae</taxon>
        <taxon>Xenopus</taxon>
        <taxon>Xenopus</taxon>
    </lineage>
</organism>
<evidence type="ECO:0000256" key="7">
    <source>
        <dbReference type="ARBA" id="ARBA00023125"/>
    </source>
</evidence>
<keyword evidence="4" id="KW-0677">Repeat</keyword>
<keyword evidence="3" id="KW-0479">Metal-binding</keyword>
<feature type="domain" description="C2H2-type" evidence="10">
    <location>
        <begin position="304"/>
        <end position="331"/>
    </location>
</feature>
<dbReference type="GO" id="GO:0008270">
    <property type="term" value="F:zinc ion binding"/>
    <property type="evidence" value="ECO:0007669"/>
    <property type="project" value="UniProtKB-KW"/>
</dbReference>
<dbReference type="InterPro" id="IPR036236">
    <property type="entry name" value="Znf_C2H2_sf"/>
</dbReference>
<evidence type="ECO:0000256" key="8">
    <source>
        <dbReference type="ARBA" id="ARBA00023242"/>
    </source>
</evidence>
<gene>
    <name evidence="11" type="ORF">XELAEV_18025342mg</name>
</gene>
<dbReference type="AlphaFoldDB" id="A0A974CZM2"/>
<name>A0A974CZM2_XENLA</name>
<feature type="domain" description="C2H2-type" evidence="10">
    <location>
        <begin position="164"/>
        <end position="191"/>
    </location>
</feature>
<evidence type="ECO:0000256" key="1">
    <source>
        <dbReference type="ARBA" id="ARBA00004123"/>
    </source>
</evidence>
<keyword evidence="5 9" id="KW-0863">Zinc-finger</keyword>
<evidence type="ECO:0000259" key="10">
    <source>
        <dbReference type="PROSITE" id="PS50157"/>
    </source>
</evidence>
<dbReference type="PROSITE" id="PS50157">
    <property type="entry name" value="ZINC_FINGER_C2H2_2"/>
    <property type="match status" value="2"/>
</dbReference>
<dbReference type="PANTHER" id="PTHR24384">
    <property type="entry name" value="FINGER PUTATIVE TRANSCRIPTION FACTOR FAMILY-RELATED"/>
    <property type="match status" value="1"/>
</dbReference>
<dbReference type="GO" id="GO:0000981">
    <property type="term" value="F:DNA-binding transcription factor activity, RNA polymerase II-specific"/>
    <property type="evidence" value="ECO:0007669"/>
    <property type="project" value="TreeGrafter"/>
</dbReference>
<proteinExistence type="inferred from homology"/>
<protein>
    <recommendedName>
        <fullName evidence="10">C2H2-type domain-containing protein</fullName>
    </recommendedName>
</protein>
<dbReference type="FunFam" id="3.30.160.60:FF:001450">
    <property type="entry name" value="zinc finger protein 774"/>
    <property type="match status" value="1"/>
</dbReference>
<reference evidence="12" key="1">
    <citation type="journal article" date="2016" name="Nature">
        <title>Genome evolution in the allotetraploid frog Xenopus laevis.</title>
        <authorList>
            <person name="Session A.M."/>
            <person name="Uno Y."/>
            <person name="Kwon T."/>
            <person name="Chapman J.A."/>
            <person name="Toyoda A."/>
            <person name="Takahashi S."/>
            <person name="Fukui A."/>
            <person name="Hikosaka A."/>
            <person name="Suzuki A."/>
            <person name="Kondo M."/>
            <person name="van Heeringen S.J."/>
            <person name="Quigley I."/>
            <person name="Heinz S."/>
            <person name="Ogino H."/>
            <person name="Ochi H."/>
            <person name="Hellsten U."/>
            <person name="Lyons J.B."/>
            <person name="Simakov O."/>
            <person name="Putnam N."/>
            <person name="Stites J."/>
            <person name="Kuroki Y."/>
            <person name="Tanaka T."/>
            <person name="Michiue T."/>
            <person name="Watanabe M."/>
            <person name="Bogdanovic O."/>
            <person name="Lister R."/>
            <person name="Georgiou G."/>
            <person name="Paranjpe S.S."/>
            <person name="van Kruijsbergen I."/>
            <person name="Shu S."/>
            <person name="Carlson J."/>
            <person name="Kinoshita T."/>
            <person name="Ohta Y."/>
            <person name="Mawaribuchi S."/>
            <person name="Jenkins J."/>
            <person name="Grimwood J."/>
            <person name="Schmutz J."/>
            <person name="Mitros T."/>
            <person name="Mozaffari S.V."/>
            <person name="Suzuki Y."/>
            <person name="Haramoto Y."/>
            <person name="Yamamoto T.S."/>
            <person name="Takagi C."/>
            <person name="Heald R."/>
            <person name="Miller K."/>
            <person name="Haudenschild C."/>
            <person name="Kitzman J."/>
            <person name="Nakayama T."/>
            <person name="Izutsu Y."/>
            <person name="Robert J."/>
            <person name="Fortriede J."/>
            <person name="Burns K."/>
            <person name="Lotay V."/>
            <person name="Karimi K."/>
            <person name="Yasuoka Y."/>
            <person name="Dichmann D.S."/>
            <person name="Flajnik M.F."/>
            <person name="Houston D.W."/>
            <person name="Shendure J."/>
            <person name="DuPasquier L."/>
            <person name="Vize P.D."/>
            <person name="Zorn A.M."/>
            <person name="Ito M."/>
            <person name="Marcotte E.M."/>
            <person name="Wallingford J.B."/>
            <person name="Ito Y."/>
            <person name="Asashima M."/>
            <person name="Ueno N."/>
            <person name="Matsuda Y."/>
            <person name="Veenstra G.J."/>
            <person name="Fujiyama A."/>
            <person name="Harland R.M."/>
            <person name="Taira M."/>
            <person name="Rokhsar D.S."/>
        </authorList>
    </citation>
    <scope>NUCLEOTIDE SEQUENCE [LARGE SCALE GENOMIC DNA]</scope>
    <source>
        <strain evidence="12">J</strain>
    </source>
</reference>
<dbReference type="EMBL" id="CM004473">
    <property type="protein sequence ID" value="OCT82808.1"/>
    <property type="molecule type" value="Genomic_DNA"/>
</dbReference>
<dbReference type="Gene3D" id="3.30.160.60">
    <property type="entry name" value="Classic Zinc Finger"/>
    <property type="match status" value="3"/>
</dbReference>
<dbReference type="SMART" id="SM00355">
    <property type="entry name" value="ZnF_C2H2"/>
    <property type="match status" value="3"/>
</dbReference>
<evidence type="ECO:0000313" key="11">
    <source>
        <dbReference type="EMBL" id="OCT82808.1"/>
    </source>
</evidence>
<dbReference type="InterPro" id="IPR050752">
    <property type="entry name" value="C2H2-ZF_domain"/>
</dbReference>
<dbReference type="PROSITE" id="PS00028">
    <property type="entry name" value="ZINC_FINGER_C2H2_1"/>
    <property type="match status" value="2"/>
</dbReference>
<evidence type="ECO:0000256" key="4">
    <source>
        <dbReference type="ARBA" id="ARBA00022737"/>
    </source>
</evidence>
<comment type="similarity">
    <text evidence="2">Belongs to the krueppel C2H2-type zinc-finger protein family.</text>
</comment>
<dbReference type="PANTHER" id="PTHR24384:SF218">
    <property type="entry name" value="ZINC FINGER PROTEIN 502"/>
    <property type="match status" value="1"/>
</dbReference>
<dbReference type="InterPro" id="IPR013087">
    <property type="entry name" value="Znf_C2H2_type"/>
</dbReference>
<keyword evidence="6" id="KW-0862">Zinc</keyword>